<comment type="caution">
    <text evidence="1">The sequence shown here is derived from an EMBL/GenBank/DDBJ whole genome shotgun (WGS) entry which is preliminary data.</text>
</comment>
<sequence length="98" mass="11542">MPIRSHSIKINRKKTPFTSKEIKPSYYLSITDIIWNILNNLTLYDTLYFGLGIESETKKEYWYGDLWAESPLFGQDKIIINHKNYCPGEFVIYKEGNS</sequence>
<dbReference type="AlphaFoldDB" id="A0A2N0NE98"/>
<name>A0A2N0NE98_9GLOM</name>
<proteinExistence type="predicted"/>
<dbReference type="Proteomes" id="UP000232722">
    <property type="component" value="Unassembled WGS sequence"/>
</dbReference>
<evidence type="ECO:0000313" key="2">
    <source>
        <dbReference type="Proteomes" id="UP000232722"/>
    </source>
</evidence>
<organism evidence="1 2">
    <name type="scientific">Rhizophagus irregularis</name>
    <dbReference type="NCBI Taxonomy" id="588596"/>
    <lineage>
        <taxon>Eukaryota</taxon>
        <taxon>Fungi</taxon>
        <taxon>Fungi incertae sedis</taxon>
        <taxon>Mucoromycota</taxon>
        <taxon>Glomeromycotina</taxon>
        <taxon>Glomeromycetes</taxon>
        <taxon>Glomerales</taxon>
        <taxon>Glomeraceae</taxon>
        <taxon>Rhizophagus</taxon>
    </lineage>
</organism>
<gene>
    <name evidence="1" type="ORF">RhiirA5_443008</name>
</gene>
<evidence type="ECO:0000313" key="1">
    <source>
        <dbReference type="EMBL" id="PKB92896.1"/>
    </source>
</evidence>
<protein>
    <submittedName>
        <fullName evidence="1">Uncharacterized protein</fullName>
    </submittedName>
</protein>
<accession>A0A2N0NE98</accession>
<reference evidence="1 2" key="2">
    <citation type="submission" date="2017-09" db="EMBL/GenBank/DDBJ databases">
        <title>Extensive intraspecific genome diversity in a model arbuscular mycorrhizal fungus.</title>
        <authorList>
            <person name="Chen E.C."/>
            <person name="Morin E."/>
            <person name="Beaudet D."/>
            <person name="Noel J."/>
            <person name="Ndikumana S."/>
            <person name="Charron P."/>
            <person name="St-Onge C."/>
            <person name="Giorgi J."/>
            <person name="Grigoriev I.V."/>
            <person name="Roux C."/>
            <person name="Martin F.M."/>
            <person name="Corradi N."/>
        </authorList>
    </citation>
    <scope>NUCLEOTIDE SEQUENCE [LARGE SCALE GENOMIC DNA]</scope>
    <source>
        <strain evidence="1 2">A5</strain>
    </source>
</reference>
<dbReference type="EMBL" id="LLXJ01009549">
    <property type="protein sequence ID" value="PKB92896.1"/>
    <property type="molecule type" value="Genomic_DNA"/>
</dbReference>
<reference evidence="1 2" key="1">
    <citation type="submission" date="2016-04" db="EMBL/GenBank/DDBJ databases">
        <title>Genome analyses suggest a sexual origin of heterokaryosis in a supposedly ancient asexual fungus.</title>
        <authorList>
            <person name="Ropars J."/>
            <person name="Sedzielewska K."/>
            <person name="Noel J."/>
            <person name="Charron P."/>
            <person name="Farinelli L."/>
            <person name="Marton T."/>
            <person name="Kruger M."/>
            <person name="Pelin A."/>
            <person name="Brachmann A."/>
            <person name="Corradi N."/>
        </authorList>
    </citation>
    <scope>NUCLEOTIDE SEQUENCE [LARGE SCALE GENOMIC DNA]</scope>
    <source>
        <strain evidence="1 2">A5</strain>
    </source>
</reference>